<dbReference type="InterPro" id="IPR050889">
    <property type="entry name" value="Dendritic_Spine_Reg/Scaffold"/>
</dbReference>
<dbReference type="SMART" id="SM00248">
    <property type="entry name" value="ANK"/>
    <property type="match status" value="7"/>
</dbReference>
<keyword evidence="1" id="KW-0677">Repeat</keyword>
<dbReference type="PANTHER" id="PTHR24166:SF48">
    <property type="entry name" value="PROTEIN VAPYRIN"/>
    <property type="match status" value="1"/>
</dbReference>
<sequence>MHLFDLPLELFGLITEQITRQLPIEKVMEARLVCKTFDREIANVLCRRHARDWVAGATTLCPTIPPNDKWAARIIMLVAASRGQRTQLLLQTLQTVAEQMMARSGKRDEKTRFRYLEAASACVVAWQLPILRPTLVLAIGGPNYIKHICFTVAAWLGDLDLVKAFLISTPYMNAYIFYFCSPLWAAGHQGHFEIIQYLMSQGADLDAFDDSYGSAFVGACLGGHVEMVEYMVNLGLDSVKDLYQEYFSLIASKAYYDAGVIEHFMWQFGCDDKLIHSTLVTTCKTGAVPAAKLLIDNAAHITPTTARPEEPWYYEPLICAAGNGHVRIVQLLLSKGAEVNHDSALGSAVMNAMRWGKPRVLDVLFAAGANIDPLDRFVFESAIAAAQLGSIKWLLDHGYDINGPTEHDATRSARGRKFVQMATRLGCPEILRLLAGYGCDVFRPYFYAHYGYRAMPRLPIWVALRNRHRHGNHDMVRVLLELGSPLWFEG</sequence>
<proteinExistence type="predicted"/>
<gene>
    <name evidence="4" type="ORF">K452DRAFT_312632</name>
</gene>
<dbReference type="InterPro" id="IPR036770">
    <property type="entry name" value="Ankyrin_rpt-contain_sf"/>
</dbReference>
<dbReference type="Proteomes" id="UP000799438">
    <property type="component" value="Unassembled WGS sequence"/>
</dbReference>
<evidence type="ECO:0000313" key="5">
    <source>
        <dbReference type="Proteomes" id="UP000799438"/>
    </source>
</evidence>
<dbReference type="AlphaFoldDB" id="A0A6A6AZ59"/>
<evidence type="ECO:0000256" key="3">
    <source>
        <dbReference type="PROSITE-ProRule" id="PRU00023"/>
    </source>
</evidence>
<keyword evidence="5" id="KW-1185">Reference proteome</keyword>
<keyword evidence="2 3" id="KW-0040">ANK repeat</keyword>
<organism evidence="4 5">
    <name type="scientific">Aplosporella prunicola CBS 121167</name>
    <dbReference type="NCBI Taxonomy" id="1176127"/>
    <lineage>
        <taxon>Eukaryota</taxon>
        <taxon>Fungi</taxon>
        <taxon>Dikarya</taxon>
        <taxon>Ascomycota</taxon>
        <taxon>Pezizomycotina</taxon>
        <taxon>Dothideomycetes</taxon>
        <taxon>Dothideomycetes incertae sedis</taxon>
        <taxon>Botryosphaeriales</taxon>
        <taxon>Aplosporellaceae</taxon>
        <taxon>Aplosporella</taxon>
    </lineage>
</organism>
<dbReference type="PROSITE" id="PS50088">
    <property type="entry name" value="ANK_REPEAT"/>
    <property type="match status" value="2"/>
</dbReference>
<dbReference type="RefSeq" id="XP_033392788.1">
    <property type="nucleotide sequence ID" value="XM_033543567.1"/>
</dbReference>
<dbReference type="SUPFAM" id="SSF48403">
    <property type="entry name" value="Ankyrin repeat"/>
    <property type="match status" value="1"/>
</dbReference>
<name>A0A6A6AZ59_9PEZI</name>
<evidence type="ECO:0000256" key="2">
    <source>
        <dbReference type="ARBA" id="ARBA00023043"/>
    </source>
</evidence>
<evidence type="ECO:0000256" key="1">
    <source>
        <dbReference type="ARBA" id="ARBA00022737"/>
    </source>
</evidence>
<dbReference type="PANTHER" id="PTHR24166">
    <property type="entry name" value="ROLLING PEBBLES, ISOFORM B"/>
    <property type="match status" value="1"/>
</dbReference>
<dbReference type="EMBL" id="ML995507">
    <property type="protein sequence ID" value="KAF2137070.1"/>
    <property type="molecule type" value="Genomic_DNA"/>
</dbReference>
<feature type="repeat" description="ANK" evidence="3">
    <location>
        <begin position="181"/>
        <end position="210"/>
    </location>
</feature>
<dbReference type="PROSITE" id="PS50297">
    <property type="entry name" value="ANK_REP_REGION"/>
    <property type="match status" value="2"/>
</dbReference>
<dbReference type="Gene3D" id="1.25.40.20">
    <property type="entry name" value="Ankyrin repeat-containing domain"/>
    <property type="match status" value="2"/>
</dbReference>
<dbReference type="GeneID" id="54301064"/>
<dbReference type="InterPro" id="IPR002110">
    <property type="entry name" value="Ankyrin_rpt"/>
</dbReference>
<protein>
    <submittedName>
        <fullName evidence="4">Uncharacterized protein</fullName>
    </submittedName>
</protein>
<dbReference type="Pfam" id="PF12796">
    <property type="entry name" value="Ank_2"/>
    <property type="match status" value="2"/>
</dbReference>
<feature type="repeat" description="ANK" evidence="3">
    <location>
        <begin position="316"/>
        <end position="344"/>
    </location>
</feature>
<accession>A0A6A6AZ59</accession>
<reference evidence="4" key="1">
    <citation type="journal article" date="2020" name="Stud. Mycol.">
        <title>101 Dothideomycetes genomes: a test case for predicting lifestyles and emergence of pathogens.</title>
        <authorList>
            <person name="Haridas S."/>
            <person name="Albert R."/>
            <person name="Binder M."/>
            <person name="Bloem J."/>
            <person name="Labutti K."/>
            <person name="Salamov A."/>
            <person name="Andreopoulos B."/>
            <person name="Baker S."/>
            <person name="Barry K."/>
            <person name="Bills G."/>
            <person name="Bluhm B."/>
            <person name="Cannon C."/>
            <person name="Castanera R."/>
            <person name="Culley D."/>
            <person name="Daum C."/>
            <person name="Ezra D."/>
            <person name="Gonzalez J."/>
            <person name="Henrissat B."/>
            <person name="Kuo A."/>
            <person name="Liang C."/>
            <person name="Lipzen A."/>
            <person name="Lutzoni F."/>
            <person name="Magnuson J."/>
            <person name="Mondo S."/>
            <person name="Nolan M."/>
            <person name="Ohm R."/>
            <person name="Pangilinan J."/>
            <person name="Park H.-J."/>
            <person name="Ramirez L."/>
            <person name="Alfaro M."/>
            <person name="Sun H."/>
            <person name="Tritt A."/>
            <person name="Yoshinaga Y."/>
            <person name="Zwiers L.-H."/>
            <person name="Turgeon B."/>
            <person name="Goodwin S."/>
            <person name="Spatafora J."/>
            <person name="Crous P."/>
            <person name="Grigoriev I."/>
        </authorList>
    </citation>
    <scope>NUCLEOTIDE SEQUENCE</scope>
    <source>
        <strain evidence="4">CBS 121167</strain>
    </source>
</reference>
<evidence type="ECO:0000313" key="4">
    <source>
        <dbReference type="EMBL" id="KAF2137070.1"/>
    </source>
</evidence>
<dbReference type="OrthoDB" id="4772757at2759"/>